<dbReference type="AlphaFoldDB" id="A0A6J7VTN8"/>
<organism evidence="1">
    <name type="scientific">freshwater metagenome</name>
    <dbReference type="NCBI Taxonomy" id="449393"/>
    <lineage>
        <taxon>unclassified sequences</taxon>
        <taxon>metagenomes</taxon>
        <taxon>ecological metagenomes</taxon>
    </lineage>
</organism>
<sequence length="236" mass="25674">MATASSVQVFYRDESQGVLLGAVKEKNVPWVYELVDGDRKTDGRSTGDVAFHLQAIFNDAKVYLLYDSVVNVNQKKEISVGAVRVAIREGVDAASWSYQTLDIANDEALVFGYDVALAKVNGDVMAAWLATSAAAFPKPDQIRWAMLSSPLNISKMTTESFGTPGAYLSIDGKTIVFNCQDRLCALDTSKRLTGQSAIRLVRSSQGNEPTQSAWVSVNKVKYLLATVSNKLALLKP</sequence>
<gene>
    <name evidence="1" type="ORF">UFOPK4410_00960</name>
</gene>
<reference evidence="1" key="1">
    <citation type="submission" date="2020-05" db="EMBL/GenBank/DDBJ databases">
        <authorList>
            <person name="Chiriac C."/>
            <person name="Salcher M."/>
            <person name="Ghai R."/>
            <person name="Kavagutti S V."/>
        </authorList>
    </citation>
    <scope>NUCLEOTIDE SEQUENCE</scope>
</reference>
<dbReference type="EMBL" id="CAFBRV010000103">
    <property type="protein sequence ID" value="CAB5119529.1"/>
    <property type="molecule type" value="Genomic_DNA"/>
</dbReference>
<name>A0A6J7VTN8_9ZZZZ</name>
<accession>A0A6J7VTN8</accession>
<evidence type="ECO:0000313" key="1">
    <source>
        <dbReference type="EMBL" id="CAB5119529.1"/>
    </source>
</evidence>
<protein>
    <submittedName>
        <fullName evidence="1">Unannotated protein</fullName>
    </submittedName>
</protein>
<proteinExistence type="predicted"/>